<evidence type="ECO:0008006" key="5">
    <source>
        <dbReference type="Google" id="ProtNLM"/>
    </source>
</evidence>
<feature type="transmembrane region" description="Helical" evidence="2">
    <location>
        <begin position="30"/>
        <end position="51"/>
    </location>
</feature>
<evidence type="ECO:0000256" key="2">
    <source>
        <dbReference type="SAM" id="Phobius"/>
    </source>
</evidence>
<gene>
    <name evidence="3" type="ORF">BD324DRAFT_584133</name>
</gene>
<dbReference type="RefSeq" id="XP_021868286.1">
    <property type="nucleotide sequence ID" value="XM_022013659.1"/>
</dbReference>
<feature type="compositionally biased region" description="Basic and acidic residues" evidence="1">
    <location>
        <begin position="362"/>
        <end position="378"/>
    </location>
</feature>
<sequence length="443" mass="47662">MPTGLIDPKFCCCAVPLVNAGIHAIIMEQAVLGVAIGVTALTSPNAVGVVVPNFAKVIFAILCLVVTLIQPVGFIGVLREKTTTFKVYAWTNFVAVLSAFICAAALIAVSAVRHEEAIVTCQVGSDWHAINSAQNSTLAEQGEILCSPFAWADIGIMGGLWVLLLLTQLYFIFYTYSYSKSQVKDHKLYHSVYSENPEAFTMSILRSSRYNLGSVYSTTTRAVQDDAWDARPSMDSPGMAGVQPGSYHDRSQSGGYYDPAEEELANYHGHPDQGQYYDQGSYGNGYPPHQQMPQAGPSASAGYGGGYPPQNGTMAFPDPHHNEDPHQQAAPAYGGGGGGAGQAYHESSHDGYDFSRTPPRGGEGDYYPHEPEEARSRDPSATPTMTGYTHGQTPGVYGGDGGLQRPLGVQNHPGKWLCRARESRAEFSFTAEGMFGRKSPRIG</sequence>
<keyword evidence="4" id="KW-1185">Reference proteome</keyword>
<dbReference type="Proteomes" id="UP000193218">
    <property type="component" value="Unassembled WGS sequence"/>
</dbReference>
<accession>A0A1Y1U7L3</accession>
<evidence type="ECO:0000313" key="4">
    <source>
        <dbReference type="Proteomes" id="UP000193218"/>
    </source>
</evidence>
<feature type="transmembrane region" description="Helical" evidence="2">
    <location>
        <begin position="154"/>
        <end position="176"/>
    </location>
</feature>
<name>A0A1Y1U7L3_9TREE</name>
<dbReference type="AlphaFoldDB" id="A0A1Y1U7L3"/>
<keyword evidence="2" id="KW-1133">Transmembrane helix</keyword>
<proteinExistence type="predicted"/>
<protein>
    <recommendedName>
        <fullName evidence="5">MARVEL domain-containing protein</fullName>
    </recommendedName>
</protein>
<dbReference type="GeneID" id="33555467"/>
<reference evidence="3 4" key="1">
    <citation type="submission" date="2017-03" db="EMBL/GenBank/DDBJ databases">
        <title>Widespread Adenine N6-methylation of Active Genes in Fungi.</title>
        <authorList>
            <consortium name="DOE Joint Genome Institute"/>
            <person name="Mondo S.J."/>
            <person name="Dannebaum R.O."/>
            <person name="Kuo R.C."/>
            <person name="Louie K.B."/>
            <person name="Bewick A.J."/>
            <person name="Labutti K."/>
            <person name="Haridas S."/>
            <person name="Kuo A."/>
            <person name="Salamov A."/>
            <person name="Ahrendt S.R."/>
            <person name="Lau R."/>
            <person name="Bowen B.P."/>
            <person name="Lipzen A."/>
            <person name="Sullivan W."/>
            <person name="Andreopoulos W.B."/>
            <person name="Clum A."/>
            <person name="Lindquist E."/>
            <person name="Daum C."/>
            <person name="Northen T.R."/>
            <person name="Ramamoorthy G."/>
            <person name="Schmitz R.J."/>
            <person name="Gryganskyi A."/>
            <person name="Culley D."/>
            <person name="Magnuson J."/>
            <person name="James T.Y."/>
            <person name="O'Malley M.A."/>
            <person name="Stajich J.E."/>
            <person name="Spatafora J.W."/>
            <person name="Visel A."/>
            <person name="Grigoriev I.V."/>
        </authorList>
    </citation>
    <scope>NUCLEOTIDE SEQUENCE [LARGE SCALE GENOMIC DNA]</scope>
    <source>
        <strain evidence="3 4">NRRL Y-17943</strain>
    </source>
</reference>
<dbReference type="InParanoid" id="A0A1Y1U7L3"/>
<dbReference type="STRING" id="4999.A0A1Y1U7L3"/>
<feature type="region of interest" description="Disordered" evidence="1">
    <location>
        <begin position="229"/>
        <end position="394"/>
    </location>
</feature>
<feature type="transmembrane region" description="Helical" evidence="2">
    <location>
        <begin position="57"/>
        <end position="78"/>
    </location>
</feature>
<dbReference type="EMBL" id="NBSH01000016">
    <property type="protein sequence ID" value="ORX33998.1"/>
    <property type="molecule type" value="Genomic_DNA"/>
</dbReference>
<evidence type="ECO:0000256" key="1">
    <source>
        <dbReference type="SAM" id="MobiDB-lite"/>
    </source>
</evidence>
<organism evidence="3 4">
    <name type="scientific">Kockovaella imperatae</name>
    <dbReference type="NCBI Taxonomy" id="4999"/>
    <lineage>
        <taxon>Eukaryota</taxon>
        <taxon>Fungi</taxon>
        <taxon>Dikarya</taxon>
        <taxon>Basidiomycota</taxon>
        <taxon>Agaricomycotina</taxon>
        <taxon>Tremellomycetes</taxon>
        <taxon>Tremellales</taxon>
        <taxon>Cuniculitremaceae</taxon>
        <taxon>Kockovaella</taxon>
    </lineage>
</organism>
<evidence type="ECO:0000313" key="3">
    <source>
        <dbReference type="EMBL" id="ORX33998.1"/>
    </source>
</evidence>
<dbReference type="OrthoDB" id="2552042at2759"/>
<feature type="transmembrane region" description="Helical" evidence="2">
    <location>
        <begin position="90"/>
        <end position="112"/>
    </location>
</feature>
<keyword evidence="2" id="KW-0812">Transmembrane</keyword>
<feature type="compositionally biased region" description="Polar residues" evidence="1">
    <location>
        <begin position="379"/>
        <end position="392"/>
    </location>
</feature>
<keyword evidence="2" id="KW-0472">Membrane</keyword>
<comment type="caution">
    <text evidence="3">The sequence shown here is derived from an EMBL/GenBank/DDBJ whole genome shotgun (WGS) entry which is preliminary data.</text>
</comment>